<sequence>MELHRPRAGQPGELGRLAGCAVRAGPGQRGQGSRGALTMTERVAGEQIALLRCIGYAAFSRYDRDVDILDLVFDSLVDAPGSEGVRRLRFAGYGVTLDVDRTELGVELRVLPTGPVVVEACGDKATRLVSFLLRWPAGTQRPVRTAWVML</sequence>
<accession>A0ABN2ERG3</accession>
<evidence type="ECO:0000313" key="1">
    <source>
        <dbReference type="EMBL" id="GAA1615411.1"/>
    </source>
</evidence>
<dbReference type="Proteomes" id="UP001500190">
    <property type="component" value="Unassembled WGS sequence"/>
</dbReference>
<evidence type="ECO:0000313" key="2">
    <source>
        <dbReference type="Proteomes" id="UP001500190"/>
    </source>
</evidence>
<gene>
    <name evidence="1" type="ORF">GCM10009742_78810</name>
</gene>
<name>A0ABN2ERG3_9ACTN</name>
<organism evidence="1 2">
    <name type="scientific">Kribbella karoonensis</name>
    <dbReference type="NCBI Taxonomy" id="324851"/>
    <lineage>
        <taxon>Bacteria</taxon>
        <taxon>Bacillati</taxon>
        <taxon>Actinomycetota</taxon>
        <taxon>Actinomycetes</taxon>
        <taxon>Propionibacteriales</taxon>
        <taxon>Kribbellaceae</taxon>
        <taxon>Kribbella</taxon>
    </lineage>
</organism>
<keyword evidence="2" id="KW-1185">Reference proteome</keyword>
<dbReference type="EMBL" id="BAAAND010000013">
    <property type="protein sequence ID" value="GAA1615411.1"/>
    <property type="molecule type" value="Genomic_DNA"/>
</dbReference>
<comment type="caution">
    <text evidence="1">The sequence shown here is derived from an EMBL/GenBank/DDBJ whole genome shotgun (WGS) entry which is preliminary data.</text>
</comment>
<proteinExistence type="predicted"/>
<protein>
    <submittedName>
        <fullName evidence="1">Uncharacterized protein</fullName>
    </submittedName>
</protein>
<reference evidence="1 2" key="1">
    <citation type="journal article" date="2019" name="Int. J. Syst. Evol. Microbiol.">
        <title>The Global Catalogue of Microorganisms (GCM) 10K type strain sequencing project: providing services to taxonomists for standard genome sequencing and annotation.</title>
        <authorList>
            <consortium name="The Broad Institute Genomics Platform"/>
            <consortium name="The Broad Institute Genome Sequencing Center for Infectious Disease"/>
            <person name="Wu L."/>
            <person name="Ma J."/>
        </authorList>
    </citation>
    <scope>NUCLEOTIDE SEQUENCE [LARGE SCALE GENOMIC DNA]</scope>
    <source>
        <strain evidence="1 2">JCM 14304</strain>
    </source>
</reference>